<dbReference type="GO" id="GO:0000981">
    <property type="term" value="F:DNA-binding transcription factor activity, RNA polymerase II-specific"/>
    <property type="evidence" value="ECO:0007669"/>
    <property type="project" value="TreeGrafter"/>
</dbReference>
<dbReference type="CTD" id="8462"/>
<feature type="domain" description="C2H2-type" evidence="14">
    <location>
        <begin position="433"/>
        <end position="462"/>
    </location>
</feature>
<keyword evidence="7" id="KW-0805">Transcription regulation</keyword>
<keyword evidence="5 12" id="KW-0863">Zinc-finger</keyword>
<feature type="region of interest" description="Disordered" evidence="13">
    <location>
        <begin position="110"/>
        <end position="131"/>
    </location>
</feature>
<evidence type="ECO:0000256" key="4">
    <source>
        <dbReference type="ARBA" id="ARBA00022737"/>
    </source>
</evidence>
<dbReference type="SMART" id="SM00355">
    <property type="entry name" value="ZnF_C2H2"/>
    <property type="match status" value="3"/>
</dbReference>
<dbReference type="InParanoid" id="A0A6P3FPF7"/>
<dbReference type="FunCoup" id="A0A6P3FPF7">
    <property type="interactions" value="1694"/>
</dbReference>
<dbReference type="Gene3D" id="3.30.160.60">
    <property type="entry name" value="Classic Zinc Finger"/>
    <property type="match status" value="3"/>
</dbReference>
<evidence type="ECO:0000259" key="14">
    <source>
        <dbReference type="PROSITE" id="PS50157"/>
    </source>
</evidence>
<evidence type="ECO:0000256" key="7">
    <source>
        <dbReference type="ARBA" id="ARBA00023015"/>
    </source>
</evidence>
<evidence type="ECO:0000256" key="3">
    <source>
        <dbReference type="ARBA" id="ARBA00022723"/>
    </source>
</evidence>
<dbReference type="OrthoDB" id="654211at2759"/>
<feature type="domain" description="C2H2-type" evidence="14">
    <location>
        <begin position="403"/>
        <end position="432"/>
    </location>
</feature>
<proteinExistence type="inferred from homology"/>
<organism evidence="15 16">
    <name type="scientific">Octodon degus</name>
    <name type="common">Degu</name>
    <name type="synonym">Sciurus degus</name>
    <dbReference type="NCBI Taxonomy" id="10160"/>
    <lineage>
        <taxon>Eukaryota</taxon>
        <taxon>Metazoa</taxon>
        <taxon>Chordata</taxon>
        <taxon>Craniata</taxon>
        <taxon>Vertebrata</taxon>
        <taxon>Euteleostomi</taxon>
        <taxon>Mammalia</taxon>
        <taxon>Eutheria</taxon>
        <taxon>Euarchontoglires</taxon>
        <taxon>Glires</taxon>
        <taxon>Rodentia</taxon>
        <taxon>Hystricomorpha</taxon>
        <taxon>Octodontidae</taxon>
        <taxon>Octodon</taxon>
    </lineage>
</organism>
<dbReference type="SUPFAM" id="SSF57667">
    <property type="entry name" value="beta-beta-alpha zinc fingers"/>
    <property type="match status" value="2"/>
</dbReference>
<evidence type="ECO:0000256" key="6">
    <source>
        <dbReference type="ARBA" id="ARBA00022833"/>
    </source>
</evidence>
<keyword evidence="10" id="KW-0539">Nucleus</keyword>
<evidence type="ECO:0000313" key="15">
    <source>
        <dbReference type="Proteomes" id="UP000515203"/>
    </source>
</evidence>
<dbReference type="FunFam" id="3.30.160.60:FF:000205">
    <property type="entry name" value="Putative Krueppel-like factor 10"/>
    <property type="match status" value="1"/>
</dbReference>
<evidence type="ECO:0000256" key="8">
    <source>
        <dbReference type="ARBA" id="ARBA00023125"/>
    </source>
</evidence>
<dbReference type="FunFam" id="3.30.160.60:FF:000018">
    <property type="entry name" value="Krueppel-like factor 15"/>
    <property type="match status" value="1"/>
</dbReference>
<gene>
    <name evidence="16" type="primary">Klf11</name>
</gene>
<dbReference type="GeneID" id="101592621"/>
<comment type="subcellular location">
    <subcellularLocation>
        <location evidence="1">Nucleus</location>
    </subcellularLocation>
</comment>
<dbReference type="Pfam" id="PF00096">
    <property type="entry name" value="zf-C2H2"/>
    <property type="match status" value="3"/>
</dbReference>
<dbReference type="PROSITE" id="PS00028">
    <property type="entry name" value="ZINC_FINGER_C2H2_1"/>
    <property type="match status" value="3"/>
</dbReference>
<dbReference type="GO" id="GO:0000978">
    <property type="term" value="F:RNA polymerase II cis-regulatory region sequence-specific DNA binding"/>
    <property type="evidence" value="ECO:0007669"/>
    <property type="project" value="TreeGrafter"/>
</dbReference>
<evidence type="ECO:0000256" key="5">
    <source>
        <dbReference type="ARBA" id="ARBA00022771"/>
    </source>
</evidence>
<keyword evidence="3" id="KW-0479">Metal-binding</keyword>
<keyword evidence="9" id="KW-0804">Transcription</keyword>
<evidence type="ECO:0000256" key="13">
    <source>
        <dbReference type="SAM" id="MobiDB-lite"/>
    </source>
</evidence>
<feature type="region of interest" description="Disordered" evidence="13">
    <location>
        <begin position="225"/>
        <end position="277"/>
    </location>
</feature>
<protein>
    <submittedName>
        <fullName evidence="16">Krueppel-like factor 11</fullName>
    </submittedName>
</protein>
<evidence type="ECO:0000313" key="16">
    <source>
        <dbReference type="RefSeq" id="XP_004642399.1"/>
    </source>
</evidence>
<dbReference type="PANTHER" id="PTHR23235">
    <property type="entry name" value="KRUEPPEL-LIKE TRANSCRIPTION FACTOR"/>
    <property type="match status" value="1"/>
</dbReference>
<dbReference type="Proteomes" id="UP000515203">
    <property type="component" value="Unplaced"/>
</dbReference>
<comment type="similarity">
    <text evidence="11">Belongs to the Sp1 C2H2-type zinc-finger protein family.</text>
</comment>
<evidence type="ECO:0000256" key="11">
    <source>
        <dbReference type="ARBA" id="ARBA00038409"/>
    </source>
</evidence>
<dbReference type="FunFam" id="3.30.160.60:FF:000134">
    <property type="entry name" value="Krueppel-like factor 11"/>
    <property type="match status" value="1"/>
</dbReference>
<evidence type="ECO:0000256" key="2">
    <source>
        <dbReference type="ARBA" id="ARBA00022491"/>
    </source>
</evidence>
<sequence length="521" mass="55355">MHTPGSVGSGDTRAVDIMDICESILERKRHDSERSACSMLEQTDMEAVEALVCMSSWGQRAQQGDLLKIRPLTPVSDSGDMATTVLVDAPVPELPKDLHSFSTLCMTPPQSPDLMEPSPGAPVPPRATHSKAHTDFAPASVAKALGRRAEQESPGRKLKLPEPCRAVVTSVIRHTGECSALAGSPTTQPGGQLATAMIGVGEVQFPGLSEAPQDVLLQDSFLHASSTSSQPCSHKPGSPLPMDRDQQPGWPSLEACSLKSPNSDLPRKSSPQPGPLVSMPLSSTPVLCQMVPMPGQAGVLPAFLKPPVPVASGPGKPILPQAMPASTPHPVLLSPPVPVPMPVPQGAVMLVLPPPTLSPAASCPASVMAVGGPKLLPLAPAPVFFTSSQSCAPQVDFSRRRNYMCDFPGCRKTYFKSSHLKAHLRTHTGEKPFSCSWAGCEKKFARSDELSRHRRTHTGEKKFACPVCERRFMRSDHLTKHARRHMSTKKVPGWQAEVGKLNGGVAAESPASSTVPAPTSP</sequence>
<dbReference type="PROSITE" id="PS50157">
    <property type="entry name" value="ZINC_FINGER_C2H2_2"/>
    <property type="match status" value="3"/>
</dbReference>
<feature type="domain" description="C2H2-type" evidence="14">
    <location>
        <begin position="463"/>
        <end position="490"/>
    </location>
</feature>
<keyword evidence="8" id="KW-0238">DNA-binding</keyword>
<dbReference type="CDD" id="cd21584">
    <property type="entry name" value="KLF11_N"/>
    <property type="match status" value="1"/>
</dbReference>
<evidence type="ECO:0000256" key="10">
    <source>
        <dbReference type="ARBA" id="ARBA00023242"/>
    </source>
</evidence>
<evidence type="ECO:0000256" key="12">
    <source>
        <dbReference type="PROSITE-ProRule" id="PRU00042"/>
    </source>
</evidence>
<dbReference type="InterPro" id="IPR013087">
    <property type="entry name" value="Znf_C2H2_type"/>
</dbReference>
<dbReference type="GO" id="GO:0008270">
    <property type="term" value="F:zinc ion binding"/>
    <property type="evidence" value="ECO:0007669"/>
    <property type="project" value="UniProtKB-KW"/>
</dbReference>
<keyword evidence="4" id="KW-0677">Repeat</keyword>
<evidence type="ECO:0000256" key="9">
    <source>
        <dbReference type="ARBA" id="ARBA00023163"/>
    </source>
</evidence>
<reference evidence="16" key="1">
    <citation type="submission" date="2025-08" db="UniProtKB">
        <authorList>
            <consortium name="RefSeq"/>
        </authorList>
    </citation>
    <scope>IDENTIFICATION</scope>
</reference>
<dbReference type="RefSeq" id="XP_004642399.1">
    <property type="nucleotide sequence ID" value="XM_004642342.2"/>
</dbReference>
<name>A0A6P3FPF7_OCTDE</name>
<dbReference type="AlphaFoldDB" id="A0A6P3FPF7"/>
<keyword evidence="15" id="KW-1185">Reference proteome</keyword>
<dbReference type="PANTHER" id="PTHR23235:SF65">
    <property type="entry name" value="KRUEPPEL-LIKE FACTOR 11"/>
    <property type="match status" value="1"/>
</dbReference>
<keyword evidence="6" id="KW-0862">Zinc</keyword>
<accession>A0A6P3FPF7</accession>
<evidence type="ECO:0000256" key="1">
    <source>
        <dbReference type="ARBA" id="ARBA00004123"/>
    </source>
</evidence>
<keyword evidence="2" id="KW-0678">Repressor</keyword>
<dbReference type="InterPro" id="IPR036236">
    <property type="entry name" value="Znf_C2H2_sf"/>
</dbReference>
<dbReference type="GO" id="GO:0005634">
    <property type="term" value="C:nucleus"/>
    <property type="evidence" value="ECO:0007669"/>
    <property type="project" value="UniProtKB-SubCell"/>
</dbReference>